<dbReference type="InterPro" id="IPR013216">
    <property type="entry name" value="Methyltransf_11"/>
</dbReference>
<keyword evidence="4" id="KW-1185">Reference proteome</keyword>
<organism evidence="3 4">
    <name type="scientific">Kitasatospora xanthocidica</name>
    <dbReference type="NCBI Taxonomy" id="83382"/>
    <lineage>
        <taxon>Bacteria</taxon>
        <taxon>Bacillati</taxon>
        <taxon>Actinomycetota</taxon>
        <taxon>Actinomycetes</taxon>
        <taxon>Kitasatosporales</taxon>
        <taxon>Streptomycetaceae</taxon>
        <taxon>Kitasatospora</taxon>
    </lineage>
</organism>
<accession>A0A372ZXZ3</accession>
<dbReference type="InterPro" id="IPR029063">
    <property type="entry name" value="SAM-dependent_MTases_sf"/>
</dbReference>
<evidence type="ECO:0000256" key="1">
    <source>
        <dbReference type="SAM" id="MobiDB-lite"/>
    </source>
</evidence>
<comment type="caution">
    <text evidence="3">The sequence shown here is derived from an EMBL/GenBank/DDBJ whole genome shotgun (WGS) entry which is preliminary data.</text>
</comment>
<feature type="region of interest" description="Disordered" evidence="1">
    <location>
        <begin position="269"/>
        <end position="301"/>
    </location>
</feature>
<dbReference type="Proteomes" id="UP000263377">
    <property type="component" value="Unassembled WGS sequence"/>
</dbReference>
<sequence length="301" mass="32391">MRRLKVRREIAIGGCAVSESNEPVHTRLAELAAPYARSQVVDLGCGAGPTLRAVSKLAPEVSLVGIDRSEESLRRARIALTKHSGPTTEIVADLSDPLPCADASADVVLSYNTIECLPDPHRLLLEVARVLRPGGRAIMAHVDFDSMVVAGAGTDLDRRVCHAFADDVQGWMDHADGRMGRKLGMLLARSPLTLVSVEPLLAWSTEFSGHAKERIGQIRKALLSAARHGRASVDPAEVEAWFAAVCEADRLGGFFFSELAFIAVAERPSEEQLISEDTRPARDGRVSRRDGNQASGRSAAA</sequence>
<reference evidence="3 4" key="1">
    <citation type="submission" date="2018-08" db="EMBL/GenBank/DDBJ databases">
        <title>Diversity &amp; Physiological Properties of Lignin-Decomposing Actinobacteria from Soil.</title>
        <authorList>
            <person name="Roh S.G."/>
            <person name="Kim S.B."/>
        </authorList>
    </citation>
    <scope>NUCLEOTIDE SEQUENCE [LARGE SCALE GENOMIC DNA]</scope>
    <source>
        <strain evidence="3 4">MMS17-GH009</strain>
    </source>
</reference>
<dbReference type="AlphaFoldDB" id="A0A372ZXZ3"/>
<protein>
    <submittedName>
        <fullName evidence="3">Methyltransferase domain-containing protein</fullName>
    </submittedName>
</protein>
<dbReference type="SUPFAM" id="SSF53335">
    <property type="entry name" value="S-adenosyl-L-methionine-dependent methyltransferases"/>
    <property type="match status" value="1"/>
</dbReference>
<proteinExistence type="predicted"/>
<evidence type="ECO:0000313" key="4">
    <source>
        <dbReference type="Proteomes" id="UP000263377"/>
    </source>
</evidence>
<dbReference type="Gene3D" id="3.40.50.150">
    <property type="entry name" value="Vaccinia Virus protein VP39"/>
    <property type="match status" value="1"/>
</dbReference>
<evidence type="ECO:0000259" key="2">
    <source>
        <dbReference type="Pfam" id="PF08241"/>
    </source>
</evidence>
<dbReference type="Pfam" id="PF08241">
    <property type="entry name" value="Methyltransf_11"/>
    <property type="match status" value="1"/>
</dbReference>
<keyword evidence="3" id="KW-0808">Transferase</keyword>
<feature type="compositionally biased region" description="Polar residues" evidence="1">
    <location>
        <begin position="292"/>
        <end position="301"/>
    </location>
</feature>
<dbReference type="CDD" id="cd02440">
    <property type="entry name" value="AdoMet_MTases"/>
    <property type="match status" value="1"/>
</dbReference>
<evidence type="ECO:0000313" key="3">
    <source>
        <dbReference type="EMBL" id="RGD60292.1"/>
    </source>
</evidence>
<dbReference type="PANTHER" id="PTHR43591">
    <property type="entry name" value="METHYLTRANSFERASE"/>
    <property type="match status" value="1"/>
</dbReference>
<name>A0A372ZXZ3_9ACTN</name>
<dbReference type="GO" id="GO:0032259">
    <property type="term" value="P:methylation"/>
    <property type="evidence" value="ECO:0007669"/>
    <property type="project" value="UniProtKB-KW"/>
</dbReference>
<dbReference type="GO" id="GO:0008757">
    <property type="term" value="F:S-adenosylmethionine-dependent methyltransferase activity"/>
    <property type="evidence" value="ECO:0007669"/>
    <property type="project" value="InterPro"/>
</dbReference>
<dbReference type="PANTHER" id="PTHR43591:SF24">
    <property type="entry name" value="2-METHOXY-6-POLYPRENYL-1,4-BENZOQUINOL METHYLASE, MITOCHONDRIAL"/>
    <property type="match status" value="1"/>
</dbReference>
<gene>
    <name evidence="3" type="ORF">DR950_23120</name>
</gene>
<feature type="domain" description="Methyltransferase type 11" evidence="2">
    <location>
        <begin position="41"/>
        <end position="138"/>
    </location>
</feature>
<feature type="compositionally biased region" description="Basic and acidic residues" evidence="1">
    <location>
        <begin position="276"/>
        <end position="291"/>
    </location>
</feature>
<keyword evidence="3" id="KW-0489">Methyltransferase</keyword>
<dbReference type="EMBL" id="QVIG01000001">
    <property type="protein sequence ID" value="RGD60292.1"/>
    <property type="molecule type" value="Genomic_DNA"/>
</dbReference>